<accession>A0A1H1HCF7</accession>
<dbReference type="Proteomes" id="UP000199570">
    <property type="component" value="Unassembled WGS sequence"/>
</dbReference>
<protein>
    <submittedName>
        <fullName evidence="1">Uncharacterized protein</fullName>
    </submittedName>
</protein>
<evidence type="ECO:0000313" key="1">
    <source>
        <dbReference type="EMBL" id="SDR22726.1"/>
    </source>
</evidence>
<dbReference type="EMBL" id="FNKJ01000003">
    <property type="protein sequence ID" value="SDR22726.1"/>
    <property type="molecule type" value="Genomic_DNA"/>
</dbReference>
<proteinExistence type="predicted"/>
<evidence type="ECO:0000313" key="2">
    <source>
        <dbReference type="Proteomes" id="UP000199570"/>
    </source>
</evidence>
<name>A0A1H1HCF7_9PSED</name>
<sequence>MNAVTDFLRGEIDFAFSDNPCGSVHSSAAIEDPFASAGLTRRYPC</sequence>
<keyword evidence="2" id="KW-1185">Reference proteome</keyword>
<dbReference type="AlphaFoldDB" id="A0A1H1HCF7"/>
<organism evidence="1 2">
    <name type="scientific">Pseudomonas moorei</name>
    <dbReference type="NCBI Taxonomy" id="395599"/>
    <lineage>
        <taxon>Bacteria</taxon>
        <taxon>Pseudomonadati</taxon>
        <taxon>Pseudomonadota</taxon>
        <taxon>Gammaproteobacteria</taxon>
        <taxon>Pseudomonadales</taxon>
        <taxon>Pseudomonadaceae</taxon>
        <taxon>Pseudomonas</taxon>
    </lineage>
</organism>
<gene>
    <name evidence="1" type="ORF">SAMN04490195_3967</name>
</gene>
<reference evidence="2" key="1">
    <citation type="submission" date="2016-10" db="EMBL/GenBank/DDBJ databases">
        <authorList>
            <person name="Varghese N."/>
            <person name="Submissions S."/>
        </authorList>
    </citation>
    <scope>NUCLEOTIDE SEQUENCE [LARGE SCALE GENOMIC DNA]</scope>
    <source>
        <strain evidence="2">BS3775</strain>
    </source>
</reference>